<proteinExistence type="predicted"/>
<dbReference type="RefSeq" id="WP_285393854.1">
    <property type="nucleotide sequence ID" value="NZ_JASSVS010000019.1"/>
</dbReference>
<dbReference type="EMBL" id="JASSVS010000019">
    <property type="protein sequence ID" value="MDL0433814.1"/>
    <property type="molecule type" value="Genomic_DNA"/>
</dbReference>
<keyword evidence="2" id="KW-1185">Reference proteome</keyword>
<accession>A0ABT7IL50</accession>
<dbReference type="Proteomes" id="UP001227964">
    <property type="component" value="Unassembled WGS sequence"/>
</dbReference>
<sequence length="79" mass="9259">MAMKRSAPSAFEPLRQHIQRGINFQRAQSERDAGISRQSEECSEACQCPHEEMKTNKHRLMIPMKAYSERLRWNPEEAL</sequence>
<protein>
    <submittedName>
        <fullName evidence="1">Uncharacterized protein</fullName>
    </submittedName>
</protein>
<evidence type="ECO:0000313" key="1">
    <source>
        <dbReference type="EMBL" id="MDL0433814.1"/>
    </source>
</evidence>
<organism evidence="1 2">
    <name type="scientific">Marinobacter azerbaijanicus</name>
    <dbReference type="NCBI Taxonomy" id="3050455"/>
    <lineage>
        <taxon>Bacteria</taxon>
        <taxon>Pseudomonadati</taxon>
        <taxon>Pseudomonadota</taxon>
        <taxon>Gammaproteobacteria</taxon>
        <taxon>Pseudomonadales</taxon>
        <taxon>Marinobacteraceae</taxon>
        <taxon>Marinobacter</taxon>
    </lineage>
</organism>
<name>A0ABT7IL50_9GAMM</name>
<gene>
    <name evidence="1" type="ORF">QPM17_21980</name>
</gene>
<evidence type="ECO:0000313" key="2">
    <source>
        <dbReference type="Proteomes" id="UP001227964"/>
    </source>
</evidence>
<comment type="caution">
    <text evidence="1">The sequence shown here is derived from an EMBL/GenBank/DDBJ whole genome shotgun (WGS) entry which is preliminary data.</text>
</comment>
<reference evidence="1 2" key="1">
    <citation type="submission" date="2023-06" db="EMBL/GenBank/DDBJ databases">
        <title>Marinobacter azerbaijanicus a moderately halophilic, isolated from Urmia Lake in Azerbaijan region of Iran.</title>
        <authorList>
            <person name="Sanchez-Porro C."/>
            <person name="Aghdam E.M."/>
            <person name="Saheb S.M."/>
            <person name="Tarhriz V."/>
            <person name="Kazemi E."/>
            <person name="Ammozegar M.A."/>
            <person name="Ventosa A."/>
            <person name="Hejazi M.S."/>
        </authorList>
    </citation>
    <scope>NUCLEOTIDE SEQUENCE [LARGE SCALE GENOMIC DNA]</scope>
    <source>
        <strain evidence="1 2">TBZ242</strain>
    </source>
</reference>